<organism evidence="2">
    <name type="scientific">Culex pipiens</name>
    <name type="common">House mosquito</name>
    <dbReference type="NCBI Taxonomy" id="7175"/>
    <lineage>
        <taxon>Eukaryota</taxon>
        <taxon>Metazoa</taxon>
        <taxon>Ecdysozoa</taxon>
        <taxon>Arthropoda</taxon>
        <taxon>Hexapoda</taxon>
        <taxon>Insecta</taxon>
        <taxon>Pterygota</taxon>
        <taxon>Neoptera</taxon>
        <taxon>Endopterygota</taxon>
        <taxon>Diptera</taxon>
        <taxon>Nematocera</taxon>
        <taxon>Culicoidea</taxon>
        <taxon>Culicidae</taxon>
        <taxon>Culicinae</taxon>
        <taxon>Culicini</taxon>
        <taxon>Culex</taxon>
        <taxon>Culex</taxon>
    </lineage>
</organism>
<dbReference type="EMBL" id="HBUE01141980">
    <property type="protein sequence ID" value="CAG6501172.1"/>
    <property type="molecule type" value="Transcribed_RNA"/>
</dbReference>
<dbReference type="AlphaFoldDB" id="A0A8D8D194"/>
<reference evidence="2" key="1">
    <citation type="submission" date="2021-05" db="EMBL/GenBank/DDBJ databases">
        <authorList>
            <person name="Alioto T."/>
            <person name="Alioto T."/>
            <person name="Gomez Garrido J."/>
        </authorList>
    </citation>
    <scope>NUCLEOTIDE SEQUENCE</scope>
</reference>
<name>A0A8D8D194_CULPI</name>
<feature type="region of interest" description="Disordered" evidence="1">
    <location>
        <begin position="67"/>
        <end position="88"/>
    </location>
</feature>
<dbReference type="EMBL" id="HBUE01141983">
    <property type="protein sequence ID" value="CAG6501178.1"/>
    <property type="molecule type" value="Transcribed_RNA"/>
</dbReference>
<protein>
    <submittedName>
        <fullName evidence="2">(northern house mosquito) hypothetical protein</fullName>
    </submittedName>
</protein>
<evidence type="ECO:0000313" key="2">
    <source>
        <dbReference type="EMBL" id="CAG6501172.1"/>
    </source>
</evidence>
<proteinExistence type="predicted"/>
<accession>A0A8D8D194</accession>
<sequence length="136" mass="15267">MSRSSFNARRVESNSSPIKKWRSIFVSRELFVRGNIPLSATCVIKLMAQKNIWNTTTPLIRNTTTSSVTNVRGDSTTNGNSTYTRNTCTNQKMPTLSARSAISCSKAHNTWHDTRNFTPIVNTFVNIVANRLNLDL</sequence>
<evidence type="ECO:0000256" key="1">
    <source>
        <dbReference type="SAM" id="MobiDB-lite"/>
    </source>
</evidence>